<dbReference type="GO" id="GO:0005524">
    <property type="term" value="F:ATP binding"/>
    <property type="evidence" value="ECO:0007669"/>
    <property type="project" value="UniProtKB-UniRule"/>
</dbReference>
<evidence type="ECO:0000256" key="7">
    <source>
        <dbReference type="ARBA" id="ARBA00023146"/>
    </source>
</evidence>
<dbReference type="PRINTS" id="PR01038">
    <property type="entry name" value="TRNASYNTHARG"/>
</dbReference>
<dbReference type="InterPro" id="IPR036695">
    <property type="entry name" value="Arg-tRNA-synth_N_sf"/>
</dbReference>
<evidence type="ECO:0000313" key="14">
    <source>
        <dbReference type="Proteomes" id="UP000217265"/>
    </source>
</evidence>
<dbReference type="FunFam" id="3.40.50.620:FF:000116">
    <property type="entry name" value="Arginine--tRNA ligase"/>
    <property type="match status" value="1"/>
</dbReference>
<dbReference type="AlphaFoldDB" id="A0A290Q3X3"/>
<dbReference type="PANTHER" id="PTHR11956">
    <property type="entry name" value="ARGINYL-TRNA SYNTHETASE"/>
    <property type="match status" value="1"/>
</dbReference>
<evidence type="ECO:0000313" key="13">
    <source>
        <dbReference type="EMBL" id="ATC63204.1"/>
    </source>
</evidence>
<dbReference type="SUPFAM" id="SSF52374">
    <property type="entry name" value="Nucleotidylyl transferase"/>
    <property type="match status" value="1"/>
</dbReference>
<dbReference type="InterPro" id="IPR001278">
    <property type="entry name" value="Arg-tRNA-ligase"/>
</dbReference>
<dbReference type="SUPFAM" id="SSF55190">
    <property type="entry name" value="Arginyl-tRNA synthetase (ArgRS), N-terminal 'additional' domain"/>
    <property type="match status" value="1"/>
</dbReference>
<dbReference type="HAMAP" id="MF_00123">
    <property type="entry name" value="Arg_tRNA_synth"/>
    <property type="match status" value="1"/>
</dbReference>
<dbReference type="NCBIfam" id="TIGR00456">
    <property type="entry name" value="argS"/>
    <property type="match status" value="1"/>
</dbReference>
<name>A0A290Q3X3_9BACT</name>
<dbReference type="OrthoDB" id="9805987at2"/>
<dbReference type="GO" id="GO:0006420">
    <property type="term" value="P:arginyl-tRNA aminoacylation"/>
    <property type="evidence" value="ECO:0007669"/>
    <property type="project" value="UniProtKB-UniRule"/>
</dbReference>
<evidence type="ECO:0000256" key="8">
    <source>
        <dbReference type="ARBA" id="ARBA00049339"/>
    </source>
</evidence>
<dbReference type="EMBL" id="CP023344">
    <property type="protein sequence ID" value="ATC63204.1"/>
    <property type="molecule type" value="Genomic_DNA"/>
</dbReference>
<dbReference type="Pfam" id="PF00750">
    <property type="entry name" value="tRNA-synt_1d"/>
    <property type="match status" value="1"/>
</dbReference>
<dbReference type="Pfam" id="PF03485">
    <property type="entry name" value="Arg_tRNA_synt_N"/>
    <property type="match status" value="1"/>
</dbReference>
<dbReference type="InterPro" id="IPR001412">
    <property type="entry name" value="aa-tRNA-synth_I_CS"/>
</dbReference>
<evidence type="ECO:0000256" key="3">
    <source>
        <dbReference type="ARBA" id="ARBA00022598"/>
    </source>
</evidence>
<protein>
    <recommendedName>
        <fullName evidence="9">Arginine--tRNA ligase</fullName>
        <ecNumber evidence="9">6.1.1.19</ecNumber>
    </recommendedName>
    <alternativeName>
        <fullName evidence="9">Arginyl-tRNA synthetase</fullName>
        <shortName evidence="9">ArgRS</shortName>
    </alternativeName>
</protein>
<evidence type="ECO:0000256" key="10">
    <source>
        <dbReference type="RuleBase" id="RU363038"/>
    </source>
</evidence>
<sequence>MHVSFNLAADLEAALKTAASAAGFDTALFAPDVRTADPRHGDYQANGVLAYAKREKQNPRAVAEKLLAALPPELLARYDAAIAGPGFINLTLKPSALLNWLNAFATAPALTAGASTAYAGQTWVVDYSSPNTAKQMHVGHLRSAVIGEAICRLLAFSGAKVIRDNHLGDWGTQFGKLIYGYKRWADADALKREPIEELERLYKLGNDATPADSPALEEARQELVKLQNGDPASVALWKTFSEVSQRAFDEIYTRLGIRFDHYLGESFYNDKLEPVYRELTSLGLAEESQGALVVFHPEHPRFAKQPFIIRKGDGAANYATTDLATALYRAEHFKADGIVVVTDFRQGDHFEQLFLTVRKWFEKTSRRVPALNHVTFGAVLGENNKPLKTRDGGTIKLKDLLNEAEERALTVVTAKNAERPEADRFTEAECREIANVVGIASVQYADLSQNRSSDYVFSWDKMLALEGNTAPYLLYAVTRVHSIFRRGNLGAPGSDALLALEKTATPPETPNEIALARKLVHFSDALATATTTLRPHFLSLYLYELAGEFSAFYAAEKVIVDAPSIRARRILLCSRTLLILETGLHLLGLRTLQRM</sequence>
<dbReference type="GO" id="GO:0005737">
    <property type="term" value="C:cytoplasm"/>
    <property type="evidence" value="ECO:0007669"/>
    <property type="project" value="UniProtKB-SubCell"/>
</dbReference>
<organism evidence="13 14">
    <name type="scientific">Nibricoccus aquaticus</name>
    <dbReference type="NCBI Taxonomy" id="2576891"/>
    <lineage>
        <taxon>Bacteria</taxon>
        <taxon>Pseudomonadati</taxon>
        <taxon>Verrucomicrobiota</taxon>
        <taxon>Opitutia</taxon>
        <taxon>Opitutales</taxon>
        <taxon>Opitutaceae</taxon>
        <taxon>Nibricoccus</taxon>
    </lineage>
</organism>
<comment type="subunit">
    <text evidence="9">Monomer.</text>
</comment>
<dbReference type="SMART" id="SM01016">
    <property type="entry name" value="Arg_tRNA_synt_N"/>
    <property type="match status" value="1"/>
</dbReference>
<dbReference type="CDD" id="cd00671">
    <property type="entry name" value="ArgRS_core"/>
    <property type="match status" value="1"/>
</dbReference>
<dbReference type="GO" id="GO:0004814">
    <property type="term" value="F:arginine-tRNA ligase activity"/>
    <property type="evidence" value="ECO:0007669"/>
    <property type="project" value="UniProtKB-UniRule"/>
</dbReference>
<dbReference type="SMART" id="SM00836">
    <property type="entry name" value="DALR_1"/>
    <property type="match status" value="1"/>
</dbReference>
<dbReference type="PROSITE" id="PS00178">
    <property type="entry name" value="AA_TRNA_LIGASE_I"/>
    <property type="match status" value="1"/>
</dbReference>
<dbReference type="InterPro" id="IPR014729">
    <property type="entry name" value="Rossmann-like_a/b/a_fold"/>
</dbReference>
<keyword evidence="5 9" id="KW-0067">ATP-binding</keyword>
<dbReference type="EC" id="6.1.1.19" evidence="9"/>
<dbReference type="KEGG" id="vbh:CMV30_04130"/>
<evidence type="ECO:0000256" key="6">
    <source>
        <dbReference type="ARBA" id="ARBA00022917"/>
    </source>
</evidence>
<dbReference type="SUPFAM" id="SSF47323">
    <property type="entry name" value="Anticodon-binding domain of a subclass of class I aminoacyl-tRNA synthetases"/>
    <property type="match status" value="1"/>
</dbReference>
<proteinExistence type="inferred from homology"/>
<dbReference type="Proteomes" id="UP000217265">
    <property type="component" value="Chromosome"/>
</dbReference>
<keyword evidence="3 9" id="KW-0436">Ligase</keyword>
<evidence type="ECO:0000256" key="4">
    <source>
        <dbReference type="ARBA" id="ARBA00022741"/>
    </source>
</evidence>
<comment type="catalytic activity">
    <reaction evidence="8 9">
        <text>tRNA(Arg) + L-arginine + ATP = L-arginyl-tRNA(Arg) + AMP + diphosphate</text>
        <dbReference type="Rhea" id="RHEA:20301"/>
        <dbReference type="Rhea" id="RHEA-COMP:9658"/>
        <dbReference type="Rhea" id="RHEA-COMP:9673"/>
        <dbReference type="ChEBI" id="CHEBI:30616"/>
        <dbReference type="ChEBI" id="CHEBI:32682"/>
        <dbReference type="ChEBI" id="CHEBI:33019"/>
        <dbReference type="ChEBI" id="CHEBI:78442"/>
        <dbReference type="ChEBI" id="CHEBI:78513"/>
        <dbReference type="ChEBI" id="CHEBI:456215"/>
        <dbReference type="EC" id="6.1.1.19"/>
    </reaction>
</comment>
<gene>
    <name evidence="9" type="primary">argS</name>
    <name evidence="13" type="ORF">CMV30_04130</name>
</gene>
<dbReference type="InterPro" id="IPR035684">
    <property type="entry name" value="ArgRS_core"/>
</dbReference>
<evidence type="ECO:0000259" key="11">
    <source>
        <dbReference type="SMART" id="SM00836"/>
    </source>
</evidence>
<dbReference type="Gene3D" id="3.30.1360.70">
    <property type="entry name" value="Arginyl tRNA synthetase N-terminal domain"/>
    <property type="match status" value="1"/>
</dbReference>
<evidence type="ECO:0000259" key="12">
    <source>
        <dbReference type="SMART" id="SM01016"/>
    </source>
</evidence>
<dbReference type="InterPro" id="IPR008909">
    <property type="entry name" value="DALR_anticod-bd"/>
</dbReference>
<comment type="subcellular location">
    <subcellularLocation>
        <location evidence="9">Cytoplasm</location>
    </subcellularLocation>
</comment>
<comment type="similarity">
    <text evidence="1 9 10">Belongs to the class-I aminoacyl-tRNA synthetase family.</text>
</comment>
<dbReference type="InterPro" id="IPR009080">
    <property type="entry name" value="tRNAsynth_Ia_anticodon-bd"/>
</dbReference>
<dbReference type="Pfam" id="PF05746">
    <property type="entry name" value="DALR_1"/>
    <property type="match status" value="1"/>
</dbReference>
<dbReference type="InterPro" id="IPR005148">
    <property type="entry name" value="Arg-tRNA-synth_N"/>
</dbReference>
<evidence type="ECO:0000256" key="2">
    <source>
        <dbReference type="ARBA" id="ARBA00022490"/>
    </source>
</evidence>
<reference evidence="13 14" key="1">
    <citation type="submission" date="2017-09" db="EMBL/GenBank/DDBJ databases">
        <title>Complete genome sequence of Verrucomicrobial strain HZ-65, isolated from freshwater.</title>
        <authorList>
            <person name="Choi A."/>
        </authorList>
    </citation>
    <scope>NUCLEOTIDE SEQUENCE [LARGE SCALE GENOMIC DNA]</scope>
    <source>
        <strain evidence="13 14">HZ-65</strain>
    </source>
</reference>
<dbReference type="Gene3D" id="1.10.730.10">
    <property type="entry name" value="Isoleucyl-tRNA Synthetase, Domain 1"/>
    <property type="match status" value="1"/>
</dbReference>
<keyword evidence="4 9" id="KW-0547">Nucleotide-binding</keyword>
<accession>A0A290Q3X3</accession>
<keyword evidence="14" id="KW-1185">Reference proteome</keyword>
<dbReference type="Gene3D" id="3.40.50.620">
    <property type="entry name" value="HUPs"/>
    <property type="match status" value="1"/>
</dbReference>
<feature type="domain" description="Arginyl tRNA synthetase N-terminal" evidence="12">
    <location>
        <begin position="5"/>
        <end position="92"/>
    </location>
</feature>
<evidence type="ECO:0000256" key="9">
    <source>
        <dbReference type="HAMAP-Rule" id="MF_00123"/>
    </source>
</evidence>
<keyword evidence="6 9" id="KW-0648">Protein biosynthesis</keyword>
<feature type="domain" description="DALR anticodon binding" evidence="11">
    <location>
        <begin position="473"/>
        <end position="595"/>
    </location>
</feature>
<feature type="short sequence motif" description="'HIGH' region" evidence="9">
    <location>
        <begin position="130"/>
        <end position="140"/>
    </location>
</feature>
<keyword evidence="2 9" id="KW-0963">Cytoplasm</keyword>
<keyword evidence="7 9" id="KW-0030">Aminoacyl-tRNA synthetase</keyword>
<evidence type="ECO:0000256" key="1">
    <source>
        <dbReference type="ARBA" id="ARBA00005594"/>
    </source>
</evidence>
<dbReference type="PANTHER" id="PTHR11956:SF11">
    <property type="entry name" value="ARGININE--TRNA LIGASE, MITOCHONDRIAL-RELATED"/>
    <property type="match status" value="1"/>
</dbReference>
<evidence type="ECO:0000256" key="5">
    <source>
        <dbReference type="ARBA" id="ARBA00022840"/>
    </source>
</evidence>